<reference evidence="3" key="1">
    <citation type="submission" date="2023-03" db="EMBL/GenBank/DDBJ databases">
        <title>Andean soil-derived lignocellulolytic bacterial consortium as a source of novel taxa and putative plastic-active enzymes.</title>
        <authorList>
            <person name="Diaz-Garcia L."/>
            <person name="Chuvochina M."/>
            <person name="Feuerriegel G."/>
            <person name="Bunk B."/>
            <person name="Sproer C."/>
            <person name="Streit W.R."/>
            <person name="Rodriguez L.M."/>
            <person name="Overmann J."/>
            <person name="Jimenez D.J."/>
        </authorList>
    </citation>
    <scope>NUCLEOTIDE SEQUENCE</scope>
    <source>
        <strain evidence="3">MAG 26</strain>
    </source>
</reference>
<dbReference type="InterPro" id="IPR032710">
    <property type="entry name" value="NTF2-like_dom_sf"/>
</dbReference>
<dbReference type="KEGG" id="acob:P0Y56_09175"/>
<dbReference type="EMBL" id="CP119316">
    <property type="protein sequence ID" value="WEK45207.1"/>
    <property type="molecule type" value="Genomic_DNA"/>
</dbReference>
<dbReference type="Gene3D" id="3.10.450.50">
    <property type="match status" value="1"/>
</dbReference>
<protein>
    <recommendedName>
        <fullName evidence="5">DUF4440 domain-containing protein</fullName>
    </recommendedName>
</protein>
<gene>
    <name evidence="3" type="ORF">P0Y56_09175</name>
</gene>
<sequence>MNRDARLWATRWALAAAATAFAASASVGVAQGGRDGRGLRPAADPGVVVATEIAFARLAKEKGQWTAFAKFAAPDAVMFVPEPVRAQKWLKRQRNPVRSVTWEPYQLWTSCDGTIAVTRGPWTGADGSVGYFTTIWQRQKDDTYRWVLDQGDTLAKPLTPPDLVQADVADCPARKLGAFGGPPRDDRRGKFAPAPVAADGLSGTSSDGSLSWSAAVAPDKSRELHVSLKRGEAMKEVLASSVAAPR</sequence>
<dbReference type="AlphaFoldDB" id="A0AAJ5X3K9"/>
<evidence type="ECO:0000313" key="3">
    <source>
        <dbReference type="EMBL" id="WEK45207.1"/>
    </source>
</evidence>
<proteinExistence type="predicted"/>
<feature type="compositionally biased region" description="Low complexity" evidence="1">
    <location>
        <begin position="197"/>
        <end position="215"/>
    </location>
</feature>
<feature type="signal peptide" evidence="2">
    <location>
        <begin position="1"/>
        <end position="22"/>
    </location>
</feature>
<evidence type="ECO:0008006" key="5">
    <source>
        <dbReference type="Google" id="ProtNLM"/>
    </source>
</evidence>
<evidence type="ECO:0000256" key="1">
    <source>
        <dbReference type="SAM" id="MobiDB-lite"/>
    </source>
</evidence>
<accession>A0AAJ5X3K9</accession>
<organism evidence="3 4">
    <name type="scientific">Candidatus Andeanibacterium colombiense</name>
    <dbReference type="NCBI Taxonomy" id="3121345"/>
    <lineage>
        <taxon>Bacteria</taxon>
        <taxon>Pseudomonadati</taxon>
        <taxon>Pseudomonadota</taxon>
        <taxon>Alphaproteobacteria</taxon>
        <taxon>Sphingomonadales</taxon>
        <taxon>Sphingomonadaceae</taxon>
        <taxon>Candidatus Andeanibacterium</taxon>
    </lineage>
</organism>
<dbReference type="SUPFAM" id="SSF54427">
    <property type="entry name" value="NTF2-like"/>
    <property type="match status" value="1"/>
</dbReference>
<feature type="chain" id="PRO_5042581450" description="DUF4440 domain-containing protein" evidence="2">
    <location>
        <begin position="23"/>
        <end position="246"/>
    </location>
</feature>
<name>A0AAJ5X3K9_9SPHN</name>
<dbReference type="Proteomes" id="UP001218362">
    <property type="component" value="Chromosome"/>
</dbReference>
<evidence type="ECO:0000313" key="4">
    <source>
        <dbReference type="Proteomes" id="UP001218362"/>
    </source>
</evidence>
<evidence type="ECO:0000256" key="2">
    <source>
        <dbReference type="SAM" id="SignalP"/>
    </source>
</evidence>
<feature type="region of interest" description="Disordered" evidence="1">
    <location>
        <begin position="178"/>
        <end position="220"/>
    </location>
</feature>
<keyword evidence="2" id="KW-0732">Signal</keyword>